<dbReference type="InterPro" id="IPR000700">
    <property type="entry name" value="PAS-assoc_C"/>
</dbReference>
<keyword evidence="12" id="KW-1185">Reference proteome</keyword>
<protein>
    <recommendedName>
        <fullName evidence="2">histidine kinase</fullName>
        <ecNumber evidence="2">2.7.13.3</ecNumber>
    </recommendedName>
</protein>
<dbReference type="GO" id="GO:0016020">
    <property type="term" value="C:membrane"/>
    <property type="evidence" value="ECO:0007669"/>
    <property type="project" value="InterPro"/>
</dbReference>
<keyword evidence="4" id="KW-0808">Transferase</keyword>
<dbReference type="PANTHER" id="PTHR43304">
    <property type="entry name" value="PHYTOCHROME-LIKE PROTEIN CPH1"/>
    <property type="match status" value="1"/>
</dbReference>
<evidence type="ECO:0000259" key="10">
    <source>
        <dbReference type="PROSITE" id="PS50885"/>
    </source>
</evidence>
<keyword evidence="7" id="KW-0812">Transmembrane</keyword>
<dbReference type="Pfam" id="PF00989">
    <property type="entry name" value="PAS"/>
    <property type="match status" value="1"/>
</dbReference>
<sequence>MIQKIRQLSLKQKLAILFGVMLLMILSSYSVVFWQSMKLRKDAGTIELSRSNERLLRETTFYATLILNEEIEAKRELQKNIEQYSQNLNLLDKGGVVQVQTERIRVLPLEGAKRVVLDKLKRQWSSYRSELQVLLERQVVLDTIVNEQQMKAPTEVFEGFEEVQTIVLETVAPKVEKKRNPEVERAFQNIVEQYPALQESHHQLTELLVQDYIKRQFLIRLAMILGALGLLSLCVIGYLYFSRGFIKPIETFSRSAFELAQGNVEKKVLYESNDELGKLAEHLNALATGLREITHFTEQLRKRNFDFDFSPRSPKDMLGQSLVELREQLRQLAEEEKRRQWANEGFAQLIGILREYANDSEELAYQVIASLVKYLGADQGGLFILEEDKAGNRYLELKAAFAYNQRKYLQKRLELGQSLVGQAVLEKDTLHLDKLPQDYLEISSGLGEATPKNLLIVPLVDHEETYGAIEIASFKKFEAYEVEFVQKVSENIASTIATLKRTARMNRLLEESKEAAEQMRKQEQVMRKSMEKLAQTQQEMERSKQELEHMKENLERQVRQRTIELQEKEAQLSEALRLANLAPWKLDIEQEVIIANEHLYNLLKTNREVENGYQLPTARFLNKFVVEEDRKMVADILAEAIKTPDVNYEGFTEFRIRQSDGEIRYVTLSIKKELNVNRGKVLFLYGTIQDITRQKRIEDRIRQQNEELERQKTEQEKFVAIIDNTTDLILMTDLQYHINYSNKISEKQYGITPTKGARLQDLFEKTEWKRFIQQAIPQALEKGFWEGELEIISQRTFLPVYCVGNVIAVRDNRGEIVALALILRDITEKQKIEKERELESARMRAILESTEDEIVAVDEHFHIISFNTRWADFMRRETGTTPTIGQHIFNDFEYKRPQLKAQLEEDFKRALEKGTFSKIDIHKDIKAVELSKKKKQTEIIEHEHYFLRFYNPMYDKAGKLTGIVCFTKDITEQKLAEKAIQKSEQRLKAISEATTEGIVIHDKGFIKDVNSAFCRISGYSEQELFGQYFFDYLDPESKALAIINMQLGYAKPFEAVLINKAGEGIPIEIHNKVHEYAGQRIRIFSVRDISIQKEVQEELRKSKDMLQKIIDTLPNSIFWKDRNSVYLGCNQRFLQIIGAKSIDDIIGKTDYDLWDEHEAEFYIASDQKVMETGIPEIDILQSIVQADGKQIWLRVSKIPFTDNEGNVIGVIGTYQDITEQKENEEAIIESKERLRQQIEIITTLGAQRVDEEGLRAFAQEVTKAVANTINVARVSVWEYQDGQLKCVDVYDRTVDRHSSGKILLEEKAPKFFKTLKEEPVIVAEYAQVDPRTKELTMEYLAAASITSLLCYPIRIGNRLKGMIVCEHVRTPREWHIEEQSFVTSMMDLLSLRMEEIERQQIEKAMRAVLRLSEQLIEQRTLPIATLDLGTRLLNFNKGFRQEIESIYAVGIEKRAALLNLIPIEADRKAIEEILNEVMKERRSLFRKITLGRRHIDVIVNVEPIIDENDDILGFAFSFRQEPQN</sequence>
<dbReference type="SMART" id="SM00065">
    <property type="entry name" value="GAF"/>
    <property type="match status" value="2"/>
</dbReference>
<evidence type="ECO:0000256" key="7">
    <source>
        <dbReference type="SAM" id="Phobius"/>
    </source>
</evidence>
<feature type="domain" description="PAC" evidence="9">
    <location>
        <begin position="926"/>
        <end position="982"/>
    </location>
</feature>
<dbReference type="SUPFAM" id="SSF55781">
    <property type="entry name" value="GAF domain-like"/>
    <property type="match status" value="2"/>
</dbReference>
<dbReference type="SMART" id="SM00086">
    <property type="entry name" value="PAC"/>
    <property type="match status" value="5"/>
</dbReference>
<dbReference type="Pfam" id="PF13426">
    <property type="entry name" value="PAS_9"/>
    <property type="match status" value="1"/>
</dbReference>
<dbReference type="RefSeq" id="WP_166919570.1">
    <property type="nucleotide sequence ID" value="NZ_JAASRN010000002.1"/>
</dbReference>
<dbReference type="GO" id="GO:0007165">
    <property type="term" value="P:signal transduction"/>
    <property type="evidence" value="ECO:0007669"/>
    <property type="project" value="InterPro"/>
</dbReference>
<keyword evidence="7" id="KW-0472">Membrane</keyword>
<dbReference type="Pfam" id="PF13185">
    <property type="entry name" value="GAF_2"/>
    <property type="match status" value="1"/>
</dbReference>
<dbReference type="Pfam" id="PF08448">
    <property type="entry name" value="PAS_4"/>
    <property type="match status" value="2"/>
</dbReference>
<dbReference type="SMART" id="SM00304">
    <property type="entry name" value="HAMP"/>
    <property type="match status" value="2"/>
</dbReference>
<feature type="coiled-coil region" evidence="6">
    <location>
        <begin position="499"/>
        <end position="571"/>
    </location>
</feature>
<evidence type="ECO:0000256" key="1">
    <source>
        <dbReference type="ARBA" id="ARBA00000085"/>
    </source>
</evidence>
<evidence type="ECO:0000256" key="2">
    <source>
        <dbReference type="ARBA" id="ARBA00012438"/>
    </source>
</evidence>
<keyword evidence="6" id="KW-0175">Coiled coil</keyword>
<dbReference type="InterPro" id="IPR000014">
    <property type="entry name" value="PAS"/>
</dbReference>
<evidence type="ECO:0000256" key="6">
    <source>
        <dbReference type="SAM" id="Coils"/>
    </source>
</evidence>
<feature type="coiled-coil region" evidence="6">
    <location>
        <begin position="67"/>
        <end position="137"/>
    </location>
</feature>
<evidence type="ECO:0000313" key="11">
    <source>
        <dbReference type="EMBL" id="NIK74165.1"/>
    </source>
</evidence>
<dbReference type="NCBIfam" id="TIGR00229">
    <property type="entry name" value="sensory_box"/>
    <property type="match status" value="3"/>
</dbReference>
<comment type="caution">
    <text evidence="11">The sequence shown here is derived from an EMBL/GenBank/DDBJ whole genome shotgun (WGS) entry which is preliminary data.</text>
</comment>
<dbReference type="InterPro" id="IPR001610">
    <property type="entry name" value="PAC"/>
</dbReference>
<dbReference type="CDD" id="cd00130">
    <property type="entry name" value="PAS"/>
    <property type="match status" value="2"/>
</dbReference>
<proteinExistence type="predicted"/>
<dbReference type="EC" id="2.7.13.3" evidence="2"/>
<dbReference type="PROSITE" id="PS50113">
    <property type="entry name" value="PAC"/>
    <property type="match status" value="4"/>
</dbReference>
<dbReference type="InterPro" id="IPR013767">
    <property type="entry name" value="PAS_fold"/>
</dbReference>
<dbReference type="InterPro" id="IPR029016">
    <property type="entry name" value="GAF-like_dom_sf"/>
</dbReference>
<evidence type="ECO:0000313" key="12">
    <source>
        <dbReference type="Proteomes" id="UP000537126"/>
    </source>
</evidence>
<dbReference type="PROSITE" id="PS50885">
    <property type="entry name" value="HAMP"/>
    <property type="match status" value="1"/>
</dbReference>
<evidence type="ECO:0000256" key="3">
    <source>
        <dbReference type="ARBA" id="ARBA00022553"/>
    </source>
</evidence>
<dbReference type="InterPro" id="IPR013656">
    <property type="entry name" value="PAS_4"/>
</dbReference>
<evidence type="ECO:0000259" key="9">
    <source>
        <dbReference type="PROSITE" id="PS50113"/>
    </source>
</evidence>
<keyword evidence="7" id="KW-1133">Transmembrane helix</keyword>
<feature type="transmembrane region" description="Helical" evidence="7">
    <location>
        <begin position="14"/>
        <end position="34"/>
    </location>
</feature>
<gene>
    <name evidence="11" type="ORF">FHS56_001678</name>
</gene>
<dbReference type="Gene3D" id="2.10.70.100">
    <property type="match status" value="1"/>
</dbReference>
<feature type="domain" description="PAC" evidence="9">
    <location>
        <begin position="650"/>
        <end position="703"/>
    </location>
</feature>
<feature type="domain" description="PAC" evidence="9">
    <location>
        <begin position="785"/>
        <end position="838"/>
    </location>
</feature>
<evidence type="ECO:0000256" key="4">
    <source>
        <dbReference type="ARBA" id="ARBA00022679"/>
    </source>
</evidence>
<dbReference type="SUPFAM" id="SSF55785">
    <property type="entry name" value="PYP-like sensor domain (PAS domain)"/>
    <property type="match status" value="5"/>
</dbReference>
<dbReference type="InterPro" id="IPR052162">
    <property type="entry name" value="Sensor_kinase/Photoreceptor"/>
</dbReference>
<dbReference type="Gene3D" id="3.30.450.40">
    <property type="match status" value="2"/>
</dbReference>
<dbReference type="Pfam" id="PF00672">
    <property type="entry name" value="HAMP"/>
    <property type="match status" value="1"/>
</dbReference>
<dbReference type="SMART" id="SM00091">
    <property type="entry name" value="PAS"/>
    <property type="match status" value="5"/>
</dbReference>
<dbReference type="PROSITE" id="PS50112">
    <property type="entry name" value="PAS"/>
    <property type="match status" value="1"/>
</dbReference>
<feature type="domain" description="HAMP" evidence="10">
    <location>
        <begin position="243"/>
        <end position="295"/>
    </location>
</feature>
<dbReference type="GO" id="GO:0004673">
    <property type="term" value="F:protein histidine kinase activity"/>
    <property type="evidence" value="ECO:0007669"/>
    <property type="project" value="UniProtKB-EC"/>
</dbReference>
<dbReference type="InterPro" id="IPR003660">
    <property type="entry name" value="HAMP_dom"/>
</dbReference>
<dbReference type="EMBL" id="JAASRN010000002">
    <property type="protein sequence ID" value="NIK74165.1"/>
    <property type="molecule type" value="Genomic_DNA"/>
</dbReference>
<accession>A0A846MRS7</accession>
<dbReference type="Proteomes" id="UP000537126">
    <property type="component" value="Unassembled WGS sequence"/>
</dbReference>
<dbReference type="Gene3D" id="6.10.340.10">
    <property type="match status" value="1"/>
</dbReference>
<name>A0A846MRS7_9BACT</name>
<organism evidence="11 12">
    <name type="scientific">Thermonema lapsum</name>
    <dbReference type="NCBI Taxonomy" id="28195"/>
    <lineage>
        <taxon>Bacteria</taxon>
        <taxon>Pseudomonadati</taxon>
        <taxon>Bacteroidota</taxon>
        <taxon>Cytophagia</taxon>
        <taxon>Cytophagales</taxon>
        <taxon>Thermonemataceae</taxon>
        <taxon>Thermonema</taxon>
    </lineage>
</organism>
<keyword evidence="5" id="KW-0418">Kinase</keyword>
<dbReference type="Gene3D" id="3.30.450.20">
    <property type="entry name" value="PAS domain"/>
    <property type="match status" value="5"/>
</dbReference>
<feature type="transmembrane region" description="Helical" evidence="7">
    <location>
        <begin position="217"/>
        <end position="241"/>
    </location>
</feature>
<dbReference type="SUPFAM" id="SSF158472">
    <property type="entry name" value="HAMP domain-like"/>
    <property type="match status" value="1"/>
</dbReference>
<feature type="domain" description="PAC" evidence="9">
    <location>
        <begin position="1177"/>
        <end position="1229"/>
    </location>
</feature>
<feature type="domain" description="PAS" evidence="8">
    <location>
        <begin position="983"/>
        <end position="1038"/>
    </location>
</feature>
<evidence type="ECO:0000259" key="8">
    <source>
        <dbReference type="PROSITE" id="PS50112"/>
    </source>
</evidence>
<dbReference type="Pfam" id="PF01590">
    <property type="entry name" value="GAF"/>
    <property type="match status" value="1"/>
</dbReference>
<dbReference type="InterPro" id="IPR035965">
    <property type="entry name" value="PAS-like_dom_sf"/>
</dbReference>
<comment type="catalytic activity">
    <reaction evidence="1">
        <text>ATP + protein L-histidine = ADP + protein N-phospho-L-histidine.</text>
        <dbReference type="EC" id="2.7.13.3"/>
    </reaction>
</comment>
<reference evidence="11 12" key="1">
    <citation type="submission" date="2020-03" db="EMBL/GenBank/DDBJ databases">
        <title>Genomic Encyclopedia of Type Strains, Phase IV (KMG-IV): sequencing the most valuable type-strain genomes for metagenomic binning, comparative biology and taxonomic classification.</title>
        <authorList>
            <person name="Goeker M."/>
        </authorList>
    </citation>
    <scope>NUCLEOTIDE SEQUENCE [LARGE SCALE GENOMIC DNA]</scope>
    <source>
        <strain evidence="11 12">DSM 5718</strain>
    </source>
</reference>
<feature type="coiled-coil region" evidence="6">
    <location>
        <begin position="691"/>
        <end position="718"/>
    </location>
</feature>
<keyword evidence="3" id="KW-0597">Phosphoprotein</keyword>
<dbReference type="InterPro" id="IPR003018">
    <property type="entry name" value="GAF"/>
</dbReference>
<dbReference type="CDD" id="cd06225">
    <property type="entry name" value="HAMP"/>
    <property type="match status" value="1"/>
</dbReference>
<dbReference type="PANTHER" id="PTHR43304:SF1">
    <property type="entry name" value="PAC DOMAIN-CONTAINING PROTEIN"/>
    <property type="match status" value="1"/>
</dbReference>
<evidence type="ECO:0000256" key="5">
    <source>
        <dbReference type="ARBA" id="ARBA00022777"/>
    </source>
</evidence>